<dbReference type="Proteomes" id="UP000307378">
    <property type="component" value="Unassembled WGS sequence"/>
</dbReference>
<comment type="caution">
    <text evidence="1">The sequence shown here is derived from an EMBL/GenBank/DDBJ whole genome shotgun (WGS) entry which is preliminary data.</text>
</comment>
<dbReference type="EMBL" id="STGU01000006">
    <property type="protein sequence ID" value="THV35417.1"/>
    <property type="molecule type" value="Genomic_DNA"/>
</dbReference>
<dbReference type="RefSeq" id="WP_136541136.1">
    <property type="nucleotide sequence ID" value="NZ_STGU01000006.1"/>
</dbReference>
<protein>
    <submittedName>
        <fullName evidence="1">BrnT family toxin</fullName>
    </submittedName>
</protein>
<dbReference type="AlphaFoldDB" id="A0A4S8PV56"/>
<dbReference type="InterPro" id="IPR038573">
    <property type="entry name" value="BrnT_sf"/>
</dbReference>
<organism evidence="1 2">
    <name type="scientific">Rhizobium rosettiformans W3</name>
    <dbReference type="NCBI Taxonomy" id="538378"/>
    <lineage>
        <taxon>Bacteria</taxon>
        <taxon>Pseudomonadati</taxon>
        <taxon>Pseudomonadota</taxon>
        <taxon>Alphaproteobacteria</taxon>
        <taxon>Hyphomicrobiales</taxon>
        <taxon>Rhizobiaceae</taxon>
        <taxon>Rhizobium/Agrobacterium group</taxon>
        <taxon>Rhizobium</taxon>
    </lineage>
</organism>
<gene>
    <name evidence="1" type="ORF">FAA86_12855</name>
</gene>
<proteinExistence type="predicted"/>
<dbReference type="InterPro" id="IPR007460">
    <property type="entry name" value="BrnT_toxin"/>
</dbReference>
<accession>A0A4S8PV56</accession>
<dbReference type="Pfam" id="PF04365">
    <property type="entry name" value="BrnT_toxin"/>
    <property type="match status" value="1"/>
</dbReference>
<evidence type="ECO:0000313" key="1">
    <source>
        <dbReference type="EMBL" id="THV35417.1"/>
    </source>
</evidence>
<evidence type="ECO:0000313" key="2">
    <source>
        <dbReference type="Proteomes" id="UP000307378"/>
    </source>
</evidence>
<dbReference type="Gene3D" id="3.10.450.530">
    <property type="entry name" value="Ribonuclease toxin, BrnT, of type II toxin-antitoxin system"/>
    <property type="match status" value="1"/>
</dbReference>
<name>A0A4S8PV56_9HYPH</name>
<reference evidence="1 2" key="1">
    <citation type="submission" date="2019-04" db="EMBL/GenBank/DDBJ databases">
        <title>genome sequence of strain W3.</title>
        <authorList>
            <person name="Gao J."/>
            <person name="Sun J."/>
        </authorList>
    </citation>
    <scope>NUCLEOTIDE SEQUENCE [LARGE SCALE GENOMIC DNA]</scope>
    <source>
        <strain evidence="1 2">W3</strain>
    </source>
</reference>
<sequence length="89" mass="10365">MEFEFDPAKSEATTVKHGIDFVAAQELWYDLYAVDADAGHTEEPRRIRVGRISGVLWTGVYVLRNGRVRIISVRRARIQERRGYEDNQR</sequence>